<dbReference type="AlphaFoldDB" id="A0AAV9PIZ5"/>
<reference evidence="11 12" key="1">
    <citation type="submission" date="2023-08" db="EMBL/GenBank/DDBJ databases">
        <title>Black Yeasts Isolated from many extreme environments.</title>
        <authorList>
            <person name="Coleine C."/>
            <person name="Stajich J.E."/>
            <person name="Selbmann L."/>
        </authorList>
    </citation>
    <scope>NUCLEOTIDE SEQUENCE [LARGE SCALE GENOMIC DNA]</scope>
    <source>
        <strain evidence="11 12">CCFEE 5935</strain>
    </source>
</reference>
<dbReference type="Gene3D" id="2.40.30.10">
    <property type="entry name" value="Translation factors"/>
    <property type="match status" value="1"/>
</dbReference>
<evidence type="ECO:0000313" key="11">
    <source>
        <dbReference type="EMBL" id="KAK5172627.1"/>
    </source>
</evidence>
<name>A0AAV9PIZ5_9PEZI</name>
<feature type="domain" description="FAD-binding FR-type" evidence="10">
    <location>
        <begin position="127"/>
        <end position="235"/>
    </location>
</feature>
<dbReference type="InterPro" id="IPR017927">
    <property type="entry name" value="FAD-bd_FR_type"/>
</dbReference>
<dbReference type="PROSITE" id="PS51384">
    <property type="entry name" value="FAD_FR"/>
    <property type="match status" value="1"/>
</dbReference>
<evidence type="ECO:0000256" key="9">
    <source>
        <dbReference type="SAM" id="MobiDB-lite"/>
    </source>
</evidence>
<comment type="subcellular location">
    <subcellularLocation>
        <location evidence="2">Membrane</location>
    </subcellularLocation>
</comment>
<feature type="binding site" evidence="8">
    <location>
        <position position="211"/>
    </location>
    <ligand>
        <name>FAD</name>
        <dbReference type="ChEBI" id="CHEBI:57692"/>
    </ligand>
</feature>
<feature type="binding site" evidence="8">
    <location>
        <position position="182"/>
    </location>
    <ligand>
        <name>FAD</name>
        <dbReference type="ChEBI" id="CHEBI:57692"/>
    </ligand>
</feature>
<evidence type="ECO:0000256" key="8">
    <source>
        <dbReference type="PIRSR" id="PIRSR601834-1"/>
    </source>
</evidence>
<evidence type="ECO:0000256" key="1">
    <source>
        <dbReference type="ARBA" id="ARBA00001974"/>
    </source>
</evidence>
<dbReference type="RefSeq" id="XP_064661345.1">
    <property type="nucleotide sequence ID" value="XM_064800006.1"/>
</dbReference>
<dbReference type="PRINTS" id="PR00406">
    <property type="entry name" value="CYTB5RDTASE"/>
</dbReference>
<dbReference type="PANTHER" id="PTHR19370">
    <property type="entry name" value="NADH-CYTOCHROME B5 REDUCTASE"/>
    <property type="match status" value="1"/>
</dbReference>
<evidence type="ECO:0000256" key="3">
    <source>
        <dbReference type="ARBA" id="ARBA00006105"/>
    </source>
</evidence>
<dbReference type="EMBL" id="JAVRRT010000004">
    <property type="protein sequence ID" value="KAK5172627.1"/>
    <property type="molecule type" value="Genomic_DNA"/>
</dbReference>
<dbReference type="InterPro" id="IPR008333">
    <property type="entry name" value="Cbr1-like_FAD-bd_dom"/>
</dbReference>
<feature type="compositionally biased region" description="Polar residues" evidence="9">
    <location>
        <begin position="63"/>
        <end position="79"/>
    </location>
</feature>
<dbReference type="GeneID" id="89924094"/>
<dbReference type="SUPFAM" id="SSF63380">
    <property type="entry name" value="Riboflavin synthase domain-like"/>
    <property type="match status" value="1"/>
</dbReference>
<feature type="binding site" evidence="8">
    <location>
        <position position="201"/>
    </location>
    <ligand>
        <name>FAD</name>
        <dbReference type="ChEBI" id="CHEBI:57692"/>
    </ligand>
</feature>
<gene>
    <name evidence="11" type="ORF">LTR77_002747</name>
</gene>
<keyword evidence="12" id="KW-1185">Reference proteome</keyword>
<evidence type="ECO:0000256" key="7">
    <source>
        <dbReference type="ARBA" id="ARBA00023136"/>
    </source>
</evidence>
<organism evidence="11 12">
    <name type="scientific">Saxophila tyrrhenica</name>
    <dbReference type="NCBI Taxonomy" id="1690608"/>
    <lineage>
        <taxon>Eukaryota</taxon>
        <taxon>Fungi</taxon>
        <taxon>Dikarya</taxon>
        <taxon>Ascomycota</taxon>
        <taxon>Pezizomycotina</taxon>
        <taxon>Dothideomycetes</taxon>
        <taxon>Dothideomycetidae</taxon>
        <taxon>Mycosphaerellales</taxon>
        <taxon>Extremaceae</taxon>
        <taxon>Saxophila</taxon>
    </lineage>
</organism>
<dbReference type="GO" id="GO:0005739">
    <property type="term" value="C:mitochondrion"/>
    <property type="evidence" value="ECO:0007669"/>
    <property type="project" value="TreeGrafter"/>
</dbReference>
<feature type="binding site" evidence="8">
    <location>
        <position position="184"/>
    </location>
    <ligand>
        <name>FAD</name>
        <dbReference type="ChEBI" id="CHEBI:57692"/>
    </ligand>
</feature>
<accession>A0AAV9PIZ5</accession>
<proteinExistence type="inferred from homology"/>
<keyword evidence="6" id="KW-0560">Oxidoreductase</keyword>
<evidence type="ECO:0000313" key="12">
    <source>
        <dbReference type="Proteomes" id="UP001337655"/>
    </source>
</evidence>
<dbReference type="SUPFAM" id="SSF52343">
    <property type="entry name" value="Ferredoxin reductase-like, C-terminal NADP-linked domain"/>
    <property type="match status" value="1"/>
</dbReference>
<keyword evidence="7" id="KW-0472">Membrane</keyword>
<keyword evidence="4 8" id="KW-0285">Flavoprotein</keyword>
<keyword evidence="5 8" id="KW-0274">FAD</keyword>
<comment type="similarity">
    <text evidence="3">Belongs to the flavoprotein pyridine nucleotide cytochrome reductase family.</text>
</comment>
<dbReference type="GO" id="GO:0016491">
    <property type="term" value="F:oxidoreductase activity"/>
    <property type="evidence" value="ECO:0007669"/>
    <property type="project" value="UniProtKB-KW"/>
</dbReference>
<dbReference type="InterPro" id="IPR039261">
    <property type="entry name" value="FNR_nucleotide-bd"/>
</dbReference>
<evidence type="ECO:0000256" key="6">
    <source>
        <dbReference type="ARBA" id="ARBA00023002"/>
    </source>
</evidence>
<comment type="cofactor">
    <cofactor evidence="1 8">
        <name>FAD</name>
        <dbReference type="ChEBI" id="CHEBI:57692"/>
    </cofactor>
</comment>
<feature type="region of interest" description="Disordered" evidence="9">
    <location>
        <begin position="63"/>
        <end position="91"/>
    </location>
</feature>
<evidence type="ECO:0000256" key="2">
    <source>
        <dbReference type="ARBA" id="ARBA00004370"/>
    </source>
</evidence>
<evidence type="ECO:0000256" key="4">
    <source>
        <dbReference type="ARBA" id="ARBA00022630"/>
    </source>
</evidence>
<dbReference type="Pfam" id="PF00970">
    <property type="entry name" value="FAD_binding_6"/>
    <property type="match status" value="1"/>
</dbReference>
<evidence type="ECO:0000256" key="5">
    <source>
        <dbReference type="ARBA" id="ARBA00022827"/>
    </source>
</evidence>
<comment type="caution">
    <text evidence="11">The sequence shown here is derived from an EMBL/GenBank/DDBJ whole genome shotgun (WGS) entry which is preliminary data.</text>
</comment>
<dbReference type="PANTHER" id="PTHR19370:SF189">
    <property type="entry name" value="CYTOCHROME C MITOCHONDRIAL IMPORT FACTOR CYC2"/>
    <property type="match status" value="1"/>
</dbReference>
<dbReference type="CDD" id="cd06183">
    <property type="entry name" value="cyt_b5_reduct_like"/>
    <property type="match status" value="1"/>
</dbReference>
<dbReference type="Gene3D" id="3.40.50.80">
    <property type="entry name" value="Nucleotide-binding domain of ferredoxin-NADP reductase (FNR) module"/>
    <property type="match status" value="1"/>
</dbReference>
<dbReference type="Proteomes" id="UP001337655">
    <property type="component" value="Unassembled WGS sequence"/>
</dbReference>
<evidence type="ECO:0000259" key="10">
    <source>
        <dbReference type="PROSITE" id="PS51384"/>
    </source>
</evidence>
<sequence length="425" mass="46458">MHPQSHVDRHGLESLFTSLPVKNMVAKMPLVLEVLEAIVWEDRAEPRMRLFMLCRPRPAFLSTSAKRSEQGQQTTSAPRPQQHGGEQQKKTGSIRPFTVLALFVPLGYALSWATNGGNGSTASSSADGFVRYTLARKEDVSSTSAIFTLEPATSSDSLARRSAAERAITSVQIKQPQLQIARNYTLLPSDTGTDSANLDLLIRKERNGEVSGYLHRLPLGSDIEVRGPVVDFAFPEGVDEVVFLAGGTGIVPAMQVAKALAGQARMHVLWASRCRQDCVGGISDTPPPQSWTSWLKAGIFGFDAGQVKEIEHDRERSRVVLTLEQLKLLPPSGRTAHESPQLLVDYYVDDEDTFIQPGDIQRSLQSAYSTTQQPGGRKLLLISGPEGFINYWAGPKQWLNGREAQGPLGGVLSTMSLAGWEVVKL</sequence>
<feature type="binding site" evidence="8">
    <location>
        <position position="210"/>
    </location>
    <ligand>
        <name>FAD</name>
        <dbReference type="ChEBI" id="CHEBI:57692"/>
    </ligand>
</feature>
<protein>
    <recommendedName>
        <fullName evidence="10">FAD-binding FR-type domain-containing protein</fullName>
    </recommendedName>
</protein>
<dbReference type="InterPro" id="IPR017938">
    <property type="entry name" value="Riboflavin_synthase-like_b-brl"/>
</dbReference>
<dbReference type="InterPro" id="IPR001834">
    <property type="entry name" value="CBR-like"/>
</dbReference>
<dbReference type="GO" id="GO:0016020">
    <property type="term" value="C:membrane"/>
    <property type="evidence" value="ECO:0007669"/>
    <property type="project" value="UniProtKB-SubCell"/>
</dbReference>